<accession>A0ABW8PC33</accession>
<dbReference type="InterPro" id="IPR013783">
    <property type="entry name" value="Ig-like_fold"/>
</dbReference>
<dbReference type="CDD" id="cd00063">
    <property type="entry name" value="FN3"/>
    <property type="match status" value="1"/>
</dbReference>
<reference evidence="2 3" key="1">
    <citation type="submission" date="2024-02" db="EMBL/GenBank/DDBJ databases">
        <title>Comparative Genomic Analysis of Flavobacterium Species Causing Columnaris Disease of Freshwater Fish in Thailand: Insights into Virulence and Resistance Mechanisms.</title>
        <authorList>
            <person name="Nguyen D."/>
            <person name="Chokmangmeepisarn P."/>
            <person name="Khianchaikhan K."/>
            <person name="Morishita M."/>
            <person name="Bunnoy A."/>
            <person name="Rodkhum C."/>
        </authorList>
    </citation>
    <scope>NUCLEOTIDE SEQUENCE [LARGE SCALE GENOMIC DNA]</scope>
    <source>
        <strain evidence="2 3">CNRT2201</strain>
    </source>
</reference>
<comment type="caution">
    <text evidence="2">The sequence shown here is derived from an EMBL/GenBank/DDBJ whole genome shotgun (WGS) entry which is preliminary data.</text>
</comment>
<dbReference type="Proteomes" id="UP001621706">
    <property type="component" value="Unassembled WGS sequence"/>
</dbReference>
<dbReference type="SUPFAM" id="SSF49265">
    <property type="entry name" value="Fibronectin type III"/>
    <property type="match status" value="1"/>
</dbReference>
<name>A0ABW8PC33_9FLAO</name>
<dbReference type="InterPro" id="IPR003961">
    <property type="entry name" value="FN3_dom"/>
</dbReference>
<organism evidence="2 3">
    <name type="scientific">Flavobacterium oreochromis</name>
    <dbReference type="NCBI Taxonomy" id="2906078"/>
    <lineage>
        <taxon>Bacteria</taxon>
        <taxon>Pseudomonadati</taxon>
        <taxon>Bacteroidota</taxon>
        <taxon>Flavobacteriia</taxon>
        <taxon>Flavobacteriales</taxon>
        <taxon>Flavobacteriaceae</taxon>
        <taxon>Flavobacterium</taxon>
    </lineage>
</organism>
<proteinExistence type="predicted"/>
<dbReference type="SUPFAM" id="SSF55486">
    <property type="entry name" value="Metalloproteases ('zincins'), catalytic domain"/>
    <property type="match status" value="1"/>
</dbReference>
<dbReference type="Gene3D" id="2.60.40.10">
    <property type="entry name" value="Immunoglobulins"/>
    <property type="match status" value="2"/>
</dbReference>
<keyword evidence="3" id="KW-1185">Reference proteome</keyword>
<dbReference type="Pfam" id="PF00041">
    <property type="entry name" value="fn3"/>
    <property type="match status" value="1"/>
</dbReference>
<dbReference type="PROSITE" id="PS50853">
    <property type="entry name" value="FN3"/>
    <property type="match status" value="1"/>
</dbReference>
<dbReference type="EMBL" id="JAZGZP010000032">
    <property type="protein sequence ID" value="MFK7002132.1"/>
    <property type="molecule type" value="Genomic_DNA"/>
</dbReference>
<dbReference type="InterPro" id="IPR024079">
    <property type="entry name" value="MetalloPept_cat_dom_sf"/>
</dbReference>
<sequence length="1050" mass="118113">MYIWNVKKAIQRLLIFLVLWVGVIGKAQVYPVQVTPVFNTPYSSSISDYATSMDIKMRLLIHTTDLAITNRQVRFKMYVQGNGILAQSNDFVVGMNPIYLNGGELVTLTNLDLAPLFRLENLAGISPQDYANPLPEGMYNVCFEVYDVLSNQRISQKSCASLYLMLNDPPLLNTPARNESIAVKEFPNILFTWTPRQINATNVSYKYELKEILDATIDPQIGFLTAPLLYEEETRGTALLYDISKPNLLSGKRYAWRVKAISTSGLSVNNVFKNEGYSEIYHFTYASNCPAPSFVLSEALSARSVRVSWLGDHAHTKYHVQYRKANVAGAEWFEVYTMNTQTTLSDLEAGATYEFRVGGSCEPAVLGNMASFTYSGINTFTMQSTRGTANSNFTCGLKPSITIANQTPITNLIINETFTAGDFPVKILELSGGNGNYSGKGYVIVPYLADTKIAVEFTNITINTSYQLIKGVVETSYNPQAPNISDVEDLSGGNNNQNNNQNNTPILNFPITNVDAIQVNISQGTINITAPNGQITSVPLTPNQPTTLITDNQGNGYEVNNTTGEVKPVNTISEVVTAEEQAKAEFKFEYKGVEFLHKDKLATMLHGKELKIEIKKKNEQIKINTGKAKIKLEDKELNLINESGKFFVTIKADATTLKKEKSKLVVLDSIGKTEMAILNIVTYTAPVVKFSKPDNYAGEFLFDDGFERHTTLKSNAYYKSIVVGKKKEIYYAPVIGLNKGDIATIKVDSNDFNDIARKDPDFKLVFKPSIKNKIKMNKQLELEVSADDLKTLNLILIEALEYINTSETRMLDPILIEVFVKETNENVGIIEYYCSEPIKKQIHLIYTKFKDDKTYPAPFTNFELQNFLNKSSHNQLFIEYVVQSENFEVNEERMIFVNGKNSTNDFFYGLKREKFPKVEKDSEVPEYDYKKDYYFVTDIEKAKTTNEDGSAGSYLGGAHWIGSNGGIHLKTKSPIGETQIELAAHEFGHWIGLPHTFEEKDNYGNVIKKTLPFITIHNSQGESKFNFMDYQVNRKTWFKIQLLNNERTSN</sequence>
<feature type="domain" description="Fibronectin type-III" evidence="1">
    <location>
        <begin position="291"/>
        <end position="385"/>
    </location>
</feature>
<dbReference type="RefSeq" id="WP_405334545.1">
    <property type="nucleotide sequence ID" value="NZ_JAZGZP010000032.1"/>
</dbReference>
<dbReference type="InterPro" id="IPR036116">
    <property type="entry name" value="FN3_sf"/>
</dbReference>
<evidence type="ECO:0000313" key="2">
    <source>
        <dbReference type="EMBL" id="MFK7002132.1"/>
    </source>
</evidence>
<evidence type="ECO:0000259" key="1">
    <source>
        <dbReference type="PROSITE" id="PS50853"/>
    </source>
</evidence>
<evidence type="ECO:0000313" key="3">
    <source>
        <dbReference type="Proteomes" id="UP001621706"/>
    </source>
</evidence>
<gene>
    <name evidence="2" type="ORF">V3I07_14705</name>
</gene>
<dbReference type="Gene3D" id="3.40.390.10">
    <property type="entry name" value="Collagenase (Catalytic Domain)"/>
    <property type="match status" value="1"/>
</dbReference>
<protein>
    <submittedName>
        <fullName evidence="2">Fibronectin type III domain-containing protein</fullName>
    </submittedName>
</protein>